<dbReference type="InterPro" id="IPR013783">
    <property type="entry name" value="Ig-like_fold"/>
</dbReference>
<sequence>MEEHPQFNNHFGLKINDVWSCSVCNAFLFSFFYKVCNDIHFLKRHEGESVVLPCETEPGNPEPFGVYLKRDWLHPTEVLFMYTKEEFKVCNDADKNRTSVSGDPSLHLLNVTISQLKASDTDRYYCEFVVENCSSKDNKIPGKMKFFLLVGAGDYFFSLTYTMMSHLEAPVYEEMVGMKPPGQTQPPVHLEEHIIDLNLL</sequence>
<reference evidence="2" key="2">
    <citation type="submission" date="2025-09" db="UniProtKB">
        <authorList>
            <consortium name="Ensembl"/>
        </authorList>
    </citation>
    <scope>IDENTIFICATION</scope>
</reference>
<dbReference type="AlphaFoldDB" id="A0A3Q0R9V0"/>
<dbReference type="Pfam" id="PF07686">
    <property type="entry name" value="V-set"/>
    <property type="match status" value="1"/>
</dbReference>
<name>A0A3Q0R9V0_AMPCI</name>
<keyword evidence="3" id="KW-1185">Reference proteome</keyword>
<dbReference type="SUPFAM" id="SSF48726">
    <property type="entry name" value="Immunoglobulin"/>
    <property type="match status" value="1"/>
</dbReference>
<dbReference type="Proteomes" id="UP000261340">
    <property type="component" value="Unplaced"/>
</dbReference>
<feature type="domain" description="Immunoglobulin V-set" evidence="1">
    <location>
        <begin position="49"/>
        <end position="128"/>
    </location>
</feature>
<protein>
    <recommendedName>
        <fullName evidence="1">Immunoglobulin V-set domain-containing protein</fullName>
    </recommendedName>
</protein>
<dbReference type="InterPro" id="IPR039090">
    <property type="entry name" value="CD7"/>
</dbReference>
<evidence type="ECO:0000313" key="3">
    <source>
        <dbReference type="Proteomes" id="UP000261340"/>
    </source>
</evidence>
<dbReference type="GeneTree" id="ENSGT00530000069385"/>
<organism evidence="2 3">
    <name type="scientific">Amphilophus citrinellus</name>
    <name type="common">Midas cichlid</name>
    <name type="synonym">Cichlasoma citrinellum</name>
    <dbReference type="NCBI Taxonomy" id="61819"/>
    <lineage>
        <taxon>Eukaryota</taxon>
        <taxon>Metazoa</taxon>
        <taxon>Chordata</taxon>
        <taxon>Craniata</taxon>
        <taxon>Vertebrata</taxon>
        <taxon>Euteleostomi</taxon>
        <taxon>Actinopterygii</taxon>
        <taxon>Neopterygii</taxon>
        <taxon>Teleostei</taxon>
        <taxon>Neoteleostei</taxon>
        <taxon>Acanthomorphata</taxon>
        <taxon>Ovalentaria</taxon>
        <taxon>Cichlomorphae</taxon>
        <taxon>Cichliformes</taxon>
        <taxon>Cichlidae</taxon>
        <taxon>New World cichlids</taxon>
        <taxon>Cichlasomatinae</taxon>
        <taxon>Heroini</taxon>
        <taxon>Amphilophus</taxon>
    </lineage>
</organism>
<dbReference type="Gene3D" id="2.60.40.10">
    <property type="entry name" value="Immunoglobulins"/>
    <property type="match status" value="1"/>
</dbReference>
<dbReference type="PANTHER" id="PTHR15343">
    <property type="entry name" value="CD7"/>
    <property type="match status" value="1"/>
</dbReference>
<dbReference type="Ensembl" id="ENSACIT00000006014.1">
    <property type="protein sequence ID" value="ENSACIP00000005835.1"/>
    <property type="gene ID" value="ENSACIG00000004609.1"/>
</dbReference>
<dbReference type="GO" id="GO:0002250">
    <property type="term" value="P:adaptive immune response"/>
    <property type="evidence" value="ECO:0007669"/>
    <property type="project" value="InterPro"/>
</dbReference>
<dbReference type="InterPro" id="IPR036179">
    <property type="entry name" value="Ig-like_dom_sf"/>
</dbReference>
<proteinExistence type="predicted"/>
<evidence type="ECO:0000313" key="2">
    <source>
        <dbReference type="Ensembl" id="ENSACIP00000005835.1"/>
    </source>
</evidence>
<dbReference type="PANTHER" id="PTHR15343:SF0">
    <property type="entry name" value="T-CELL ANTIGEN CD7"/>
    <property type="match status" value="1"/>
</dbReference>
<dbReference type="GO" id="GO:0016020">
    <property type="term" value="C:membrane"/>
    <property type="evidence" value="ECO:0007669"/>
    <property type="project" value="InterPro"/>
</dbReference>
<dbReference type="InterPro" id="IPR013106">
    <property type="entry name" value="Ig_V-set"/>
</dbReference>
<dbReference type="GO" id="GO:0038023">
    <property type="term" value="F:signaling receptor activity"/>
    <property type="evidence" value="ECO:0007669"/>
    <property type="project" value="InterPro"/>
</dbReference>
<dbReference type="SMART" id="SM00406">
    <property type="entry name" value="IGv"/>
    <property type="match status" value="1"/>
</dbReference>
<evidence type="ECO:0000259" key="1">
    <source>
        <dbReference type="SMART" id="SM00406"/>
    </source>
</evidence>
<accession>A0A3Q0R9V0</accession>
<reference evidence="2" key="1">
    <citation type="submission" date="2025-08" db="UniProtKB">
        <authorList>
            <consortium name="Ensembl"/>
        </authorList>
    </citation>
    <scope>IDENTIFICATION</scope>
</reference>
<dbReference type="OMA" id="RTWLNNK"/>